<evidence type="ECO:0000256" key="6">
    <source>
        <dbReference type="SAM" id="Phobius"/>
    </source>
</evidence>
<keyword evidence="2 6" id="KW-0812">Transmembrane</keyword>
<organism evidence="7 8">
    <name type="scientific">Liparis tanakae</name>
    <name type="common">Tanaka's snailfish</name>
    <dbReference type="NCBI Taxonomy" id="230148"/>
    <lineage>
        <taxon>Eukaryota</taxon>
        <taxon>Metazoa</taxon>
        <taxon>Chordata</taxon>
        <taxon>Craniata</taxon>
        <taxon>Vertebrata</taxon>
        <taxon>Euteleostomi</taxon>
        <taxon>Actinopterygii</taxon>
        <taxon>Neopterygii</taxon>
        <taxon>Teleostei</taxon>
        <taxon>Neoteleostei</taxon>
        <taxon>Acanthomorphata</taxon>
        <taxon>Eupercaria</taxon>
        <taxon>Perciformes</taxon>
        <taxon>Cottioidei</taxon>
        <taxon>Cottales</taxon>
        <taxon>Liparidae</taxon>
        <taxon>Liparis</taxon>
    </lineage>
</organism>
<keyword evidence="3 6" id="KW-1133">Transmembrane helix</keyword>
<dbReference type="AlphaFoldDB" id="A0A4Z2FQB4"/>
<dbReference type="Gene3D" id="1.20.1740.10">
    <property type="entry name" value="Amino acid/polyamine transporter I"/>
    <property type="match status" value="1"/>
</dbReference>
<evidence type="ECO:0000256" key="4">
    <source>
        <dbReference type="ARBA" id="ARBA00023136"/>
    </source>
</evidence>
<protein>
    <submittedName>
        <fullName evidence="7">Large neutral amino acids transporter small subunit 2</fullName>
    </submittedName>
</protein>
<evidence type="ECO:0000256" key="1">
    <source>
        <dbReference type="ARBA" id="ARBA00004141"/>
    </source>
</evidence>
<keyword evidence="4 6" id="KW-0472">Membrane</keyword>
<dbReference type="FunFam" id="1.20.1740.10:FF:000115">
    <property type="entry name" value="Cationic amino acid transporter, putative"/>
    <property type="match status" value="1"/>
</dbReference>
<dbReference type="GO" id="GO:0016020">
    <property type="term" value="C:membrane"/>
    <property type="evidence" value="ECO:0007669"/>
    <property type="project" value="UniProtKB-SubCell"/>
</dbReference>
<dbReference type="PANTHER" id="PTHR11785">
    <property type="entry name" value="AMINO ACID TRANSPORTER"/>
    <property type="match status" value="1"/>
</dbReference>
<dbReference type="GO" id="GO:0015175">
    <property type="term" value="F:neutral L-amino acid transmembrane transporter activity"/>
    <property type="evidence" value="ECO:0007669"/>
    <property type="project" value="TreeGrafter"/>
</dbReference>
<feature type="transmembrane region" description="Helical" evidence="6">
    <location>
        <begin position="133"/>
        <end position="150"/>
    </location>
</feature>
<reference evidence="7 8" key="1">
    <citation type="submission" date="2019-03" db="EMBL/GenBank/DDBJ databases">
        <title>First draft genome of Liparis tanakae, snailfish: a comprehensive survey of snailfish specific genes.</title>
        <authorList>
            <person name="Kim W."/>
            <person name="Song I."/>
            <person name="Jeong J.-H."/>
            <person name="Kim D."/>
            <person name="Kim S."/>
            <person name="Ryu S."/>
            <person name="Song J.Y."/>
            <person name="Lee S.K."/>
        </authorList>
    </citation>
    <scope>NUCLEOTIDE SEQUENCE [LARGE SCALE GENOMIC DNA]</scope>
    <source>
        <tissue evidence="7">Muscle</tissue>
    </source>
</reference>
<feature type="transmembrane region" description="Helical" evidence="6">
    <location>
        <begin position="106"/>
        <end position="127"/>
    </location>
</feature>
<dbReference type="OrthoDB" id="3257095at2759"/>
<evidence type="ECO:0000256" key="2">
    <source>
        <dbReference type="ARBA" id="ARBA00022692"/>
    </source>
</evidence>
<comment type="subcellular location">
    <subcellularLocation>
        <location evidence="1">Membrane</location>
        <topology evidence="1">Multi-pass membrane protein</topology>
    </subcellularLocation>
</comment>
<dbReference type="GO" id="GO:0015179">
    <property type="term" value="F:L-amino acid transmembrane transporter activity"/>
    <property type="evidence" value="ECO:0007669"/>
    <property type="project" value="TreeGrafter"/>
</dbReference>
<name>A0A4Z2FQB4_9TELE</name>
<feature type="compositionally biased region" description="Acidic residues" evidence="5">
    <location>
        <begin position="188"/>
        <end position="210"/>
    </location>
</feature>
<dbReference type="Pfam" id="PF13520">
    <property type="entry name" value="AA_permease_2"/>
    <property type="match status" value="1"/>
</dbReference>
<evidence type="ECO:0000256" key="3">
    <source>
        <dbReference type="ARBA" id="ARBA00022989"/>
    </source>
</evidence>
<evidence type="ECO:0000313" key="7">
    <source>
        <dbReference type="EMBL" id="TNN43436.1"/>
    </source>
</evidence>
<feature type="transmembrane region" description="Helical" evidence="6">
    <location>
        <begin position="76"/>
        <end position="94"/>
    </location>
</feature>
<feature type="transmembrane region" description="Helical" evidence="6">
    <location>
        <begin position="6"/>
        <end position="27"/>
    </location>
</feature>
<accession>A0A4Z2FQB4</accession>
<gene>
    <name evidence="7" type="primary">Slc7a8_2</name>
    <name evidence="7" type="ORF">EYF80_046365</name>
</gene>
<sequence length="210" mass="23475">MPMSVALSTFGGVNGSLFASSRLFFAGAREGHLPRLLAMIHVKSCTPIPALVFSFCSTLLMLCTSDVYTLITYVGFINYLFYGLTIAGLILLRVREPDLYRPFKVSLVWPMFYLLVWAFLMVFSLYSEPVVCGTGLAIMLTGIPVYLLGVRWESKPQCFDIAIGKISHLCQKLCVVVYPTVVDSRGPEEEEDPDEEVTEEEDDDDDDDDD</sequence>
<dbReference type="Proteomes" id="UP000314294">
    <property type="component" value="Unassembled WGS sequence"/>
</dbReference>
<dbReference type="InterPro" id="IPR050598">
    <property type="entry name" value="AminoAcid_Transporter"/>
</dbReference>
<evidence type="ECO:0000256" key="5">
    <source>
        <dbReference type="SAM" id="MobiDB-lite"/>
    </source>
</evidence>
<proteinExistence type="predicted"/>
<dbReference type="EMBL" id="SRLO01000965">
    <property type="protein sequence ID" value="TNN43436.1"/>
    <property type="molecule type" value="Genomic_DNA"/>
</dbReference>
<dbReference type="PANTHER" id="PTHR11785:SF113">
    <property type="entry name" value="LARGE NEUTRAL AMINO ACIDS TRANSPORTER SMALL SUBUNIT 2"/>
    <property type="match status" value="1"/>
</dbReference>
<evidence type="ECO:0000313" key="8">
    <source>
        <dbReference type="Proteomes" id="UP000314294"/>
    </source>
</evidence>
<comment type="caution">
    <text evidence="7">The sequence shown here is derived from an EMBL/GenBank/DDBJ whole genome shotgun (WGS) entry which is preliminary data.</text>
</comment>
<dbReference type="InterPro" id="IPR002293">
    <property type="entry name" value="AA/rel_permease1"/>
</dbReference>
<feature type="region of interest" description="Disordered" evidence="5">
    <location>
        <begin position="184"/>
        <end position="210"/>
    </location>
</feature>
<keyword evidence="8" id="KW-1185">Reference proteome</keyword>